<name>A0A119CWJ9_THIDE</name>
<proteinExistence type="predicted"/>
<sequence length="365" mass="40985">MTPLSRNLLSRTLRSPDIATRFSMSEWDMLVRQARAAGLLARLAHRLRQHGLAAAIPAVARWHFDAAETLADKQQTAVHWELQQLRAALAGLGSPLIVLKGAAYVAANLPAAAGRLFNDIDILVPRERLPQAESALMLAGWHASGLSEYDKRYYRRWMHEIPPMQHVQRATVIDVHHAILPDTARYHPDSAKLRSRAVAVESLPGVYVLAAEDRILHSATHLFHDGELPHGLRDLTDLDLLLRDAAEDRDFWPRLTARADELQLSRSLFYALRYLRHFLDTPVPDGVMATLDVVAPNRATLALMDRIFSRVLAPDHASCADTFTPAARLAAFVRAHWLRMPAHLLIPHLFHKAFISPYQRTPKPA</sequence>
<dbReference type="RefSeq" id="WP_059754094.1">
    <property type="nucleotide sequence ID" value="NZ_LDUG01000019.1"/>
</dbReference>
<evidence type="ECO:0000313" key="1">
    <source>
        <dbReference type="EMBL" id="KVW96753.1"/>
    </source>
</evidence>
<dbReference type="AlphaFoldDB" id="A0A119CWJ9"/>
<dbReference type="InterPro" id="IPR039498">
    <property type="entry name" value="NTP_transf_5"/>
</dbReference>
<evidence type="ECO:0008006" key="3">
    <source>
        <dbReference type="Google" id="ProtNLM"/>
    </source>
</evidence>
<accession>A0A119CWJ9</accession>
<evidence type="ECO:0000313" key="2">
    <source>
        <dbReference type="Proteomes" id="UP000064243"/>
    </source>
</evidence>
<comment type="caution">
    <text evidence="1">The sequence shown here is derived from an EMBL/GenBank/DDBJ whole genome shotgun (WGS) entry which is preliminary data.</text>
</comment>
<dbReference type="STRING" id="1123392.GCA_000376425_02129"/>
<dbReference type="Pfam" id="PF14907">
    <property type="entry name" value="NTP_transf_5"/>
    <property type="match status" value="1"/>
</dbReference>
<reference evidence="1 2" key="1">
    <citation type="journal article" date="2015" name="Appl. Environ. Microbiol.">
        <title>Aerobic and Anaerobic Thiosulfate Oxidation by a Cold-Adapted, Subglacial Chemoautotroph.</title>
        <authorList>
            <person name="Harrold Z.R."/>
            <person name="Skidmore M.L."/>
            <person name="Hamilton T.L."/>
            <person name="Desch L."/>
            <person name="Amada K."/>
            <person name="van Gelder W."/>
            <person name="Glover K."/>
            <person name="Roden E.E."/>
            <person name="Boyd E.S."/>
        </authorList>
    </citation>
    <scope>NUCLEOTIDE SEQUENCE [LARGE SCALE GENOMIC DNA]</scope>
    <source>
        <strain evidence="1 2">RG</strain>
    </source>
</reference>
<dbReference type="PATRIC" id="fig|36861.3.peg.949"/>
<dbReference type="EMBL" id="LDUG01000019">
    <property type="protein sequence ID" value="KVW96753.1"/>
    <property type="molecule type" value="Genomic_DNA"/>
</dbReference>
<organism evidence="1 2">
    <name type="scientific">Thiobacillus denitrificans</name>
    <dbReference type="NCBI Taxonomy" id="36861"/>
    <lineage>
        <taxon>Bacteria</taxon>
        <taxon>Pseudomonadati</taxon>
        <taxon>Pseudomonadota</taxon>
        <taxon>Betaproteobacteria</taxon>
        <taxon>Nitrosomonadales</taxon>
        <taxon>Thiobacillaceae</taxon>
        <taxon>Thiobacillus</taxon>
    </lineage>
</organism>
<dbReference type="Proteomes" id="UP000064243">
    <property type="component" value="Unassembled WGS sequence"/>
</dbReference>
<protein>
    <recommendedName>
        <fullName evidence="3">Nucleotidyltransferase family protein</fullName>
    </recommendedName>
</protein>
<keyword evidence="2" id="KW-1185">Reference proteome</keyword>
<gene>
    <name evidence="1" type="ORF">ABW22_07360</name>
</gene>
<dbReference type="OrthoDB" id="5497963at2"/>